<keyword evidence="3" id="KW-0493">Microtubule</keyword>
<keyword evidence="5" id="KW-0378">Hydrolase</keyword>
<comment type="similarity">
    <text evidence="8">Belongs to the TRAFAC class dynamin-like GTPase superfamily. Dynamin/Fzo/YdjA family.</text>
</comment>
<evidence type="ECO:0000259" key="9">
    <source>
        <dbReference type="PROSITE" id="PS51718"/>
    </source>
</evidence>
<keyword evidence="10" id="KW-1185">Reference proteome</keyword>
<dbReference type="Gene3D" id="1.20.120.1240">
    <property type="entry name" value="Dynamin, middle domain"/>
    <property type="match status" value="1"/>
</dbReference>
<organism evidence="10 11">
    <name type="scientific">Romanomermis culicivorax</name>
    <name type="common">Nematode worm</name>
    <dbReference type="NCBI Taxonomy" id="13658"/>
    <lineage>
        <taxon>Eukaryota</taxon>
        <taxon>Metazoa</taxon>
        <taxon>Ecdysozoa</taxon>
        <taxon>Nematoda</taxon>
        <taxon>Enoplea</taxon>
        <taxon>Dorylaimia</taxon>
        <taxon>Mermithida</taxon>
        <taxon>Mermithoidea</taxon>
        <taxon>Mermithidae</taxon>
        <taxon>Romanomermis</taxon>
    </lineage>
</organism>
<dbReference type="GO" id="GO:0005525">
    <property type="term" value="F:GTP binding"/>
    <property type="evidence" value="ECO:0007669"/>
    <property type="project" value="UniProtKB-KW"/>
</dbReference>
<dbReference type="GO" id="GO:0005874">
    <property type="term" value="C:microtubule"/>
    <property type="evidence" value="ECO:0007669"/>
    <property type="project" value="UniProtKB-KW"/>
</dbReference>
<dbReference type="SUPFAM" id="SSF50729">
    <property type="entry name" value="PH domain-like"/>
    <property type="match status" value="1"/>
</dbReference>
<evidence type="ECO:0000256" key="7">
    <source>
        <dbReference type="ARBA" id="ARBA00023175"/>
    </source>
</evidence>
<evidence type="ECO:0000256" key="6">
    <source>
        <dbReference type="ARBA" id="ARBA00023134"/>
    </source>
</evidence>
<dbReference type="Pfam" id="PF02212">
    <property type="entry name" value="GED"/>
    <property type="match status" value="1"/>
</dbReference>
<dbReference type="InterPro" id="IPR045063">
    <property type="entry name" value="Dynamin_N"/>
</dbReference>
<reference evidence="11" key="1">
    <citation type="submission" date="2022-11" db="UniProtKB">
        <authorList>
            <consortium name="WormBaseParasite"/>
        </authorList>
    </citation>
    <scope>IDENTIFICATION</scope>
</reference>
<dbReference type="InterPro" id="IPR027417">
    <property type="entry name" value="P-loop_NTPase"/>
</dbReference>
<dbReference type="InterPro" id="IPR030381">
    <property type="entry name" value="G_DYNAMIN_dom"/>
</dbReference>
<dbReference type="GO" id="GO:0008017">
    <property type="term" value="F:microtubule binding"/>
    <property type="evidence" value="ECO:0007669"/>
    <property type="project" value="TreeGrafter"/>
</dbReference>
<proteinExistence type="inferred from homology"/>
<dbReference type="SUPFAM" id="SSF52540">
    <property type="entry name" value="P-loop containing nucleoside triphosphate hydrolases"/>
    <property type="match status" value="1"/>
</dbReference>
<dbReference type="PROSITE" id="PS00410">
    <property type="entry name" value="G_DYNAMIN_1"/>
    <property type="match status" value="1"/>
</dbReference>
<evidence type="ECO:0000256" key="8">
    <source>
        <dbReference type="RuleBase" id="RU003932"/>
    </source>
</evidence>
<dbReference type="Pfam" id="PF01031">
    <property type="entry name" value="Dynamin_M"/>
    <property type="match status" value="1"/>
</dbReference>
<evidence type="ECO:0000313" key="11">
    <source>
        <dbReference type="WBParaSite" id="nRc.2.0.1.t21122-RA"/>
    </source>
</evidence>
<dbReference type="EC" id="3.6.5.5" evidence="1"/>
<dbReference type="PROSITE" id="PS51718">
    <property type="entry name" value="G_DYNAMIN_2"/>
    <property type="match status" value="1"/>
</dbReference>
<dbReference type="PANTHER" id="PTHR11566">
    <property type="entry name" value="DYNAMIN"/>
    <property type="match status" value="1"/>
</dbReference>
<dbReference type="GO" id="GO:0005737">
    <property type="term" value="C:cytoplasm"/>
    <property type="evidence" value="ECO:0007669"/>
    <property type="project" value="TreeGrafter"/>
</dbReference>
<evidence type="ECO:0000256" key="5">
    <source>
        <dbReference type="ARBA" id="ARBA00022801"/>
    </source>
</evidence>
<keyword evidence="6 8" id="KW-0342">GTP-binding</keyword>
<dbReference type="WBParaSite" id="nRc.2.0.1.t21122-RA">
    <property type="protein sequence ID" value="nRc.2.0.1.t21122-RA"/>
    <property type="gene ID" value="nRc.2.0.1.g21122"/>
</dbReference>
<evidence type="ECO:0000256" key="2">
    <source>
        <dbReference type="ARBA" id="ARBA00022583"/>
    </source>
</evidence>
<dbReference type="InterPro" id="IPR019762">
    <property type="entry name" value="Dynamin_GTPase_CS"/>
</dbReference>
<keyword evidence="4 8" id="KW-0547">Nucleotide-binding</keyword>
<evidence type="ECO:0000256" key="4">
    <source>
        <dbReference type="ARBA" id="ARBA00022741"/>
    </source>
</evidence>
<dbReference type="InterPro" id="IPR022812">
    <property type="entry name" value="Dynamin"/>
</dbReference>
<dbReference type="PRINTS" id="PR00195">
    <property type="entry name" value="DYNAMIN"/>
</dbReference>
<dbReference type="OMA" id="CDEILRI"/>
<feature type="domain" description="Dynamin-type G" evidence="9">
    <location>
        <begin position="30"/>
        <end position="297"/>
    </location>
</feature>
<dbReference type="GO" id="GO:0098793">
    <property type="term" value="C:presynapse"/>
    <property type="evidence" value="ECO:0007669"/>
    <property type="project" value="GOC"/>
</dbReference>
<dbReference type="PANTHER" id="PTHR11566:SF212">
    <property type="entry name" value="DYNAMIN"/>
    <property type="match status" value="1"/>
</dbReference>
<dbReference type="GO" id="GO:0031623">
    <property type="term" value="P:receptor internalization"/>
    <property type="evidence" value="ECO:0007669"/>
    <property type="project" value="TreeGrafter"/>
</dbReference>
<dbReference type="SMART" id="SM00053">
    <property type="entry name" value="DYNc"/>
    <property type="match status" value="1"/>
</dbReference>
<dbReference type="GO" id="GO:0005886">
    <property type="term" value="C:plasma membrane"/>
    <property type="evidence" value="ECO:0007669"/>
    <property type="project" value="TreeGrafter"/>
</dbReference>
<dbReference type="CDD" id="cd08771">
    <property type="entry name" value="DLP_1"/>
    <property type="match status" value="1"/>
</dbReference>
<dbReference type="InterPro" id="IPR001401">
    <property type="entry name" value="Dynamin_GTPase"/>
</dbReference>
<evidence type="ECO:0000313" key="10">
    <source>
        <dbReference type="Proteomes" id="UP000887565"/>
    </source>
</evidence>
<dbReference type="AlphaFoldDB" id="A0A915J3S6"/>
<keyword evidence="2" id="KW-0254">Endocytosis</keyword>
<dbReference type="Proteomes" id="UP000887565">
    <property type="component" value="Unplaced"/>
</dbReference>
<dbReference type="Gene3D" id="3.40.50.300">
    <property type="entry name" value="P-loop containing nucleotide triphosphate hydrolases"/>
    <property type="match status" value="1"/>
</dbReference>
<name>A0A915J3S6_ROMCU</name>
<keyword evidence="7" id="KW-0505">Motor protein</keyword>
<dbReference type="FunFam" id="3.40.50.300:FF:000045">
    <property type="entry name" value="dynamin-1 isoform X2"/>
    <property type="match status" value="1"/>
</dbReference>
<protein>
    <recommendedName>
        <fullName evidence="1">dynamin GTPase</fullName>
        <ecNumber evidence="1">3.6.5.5</ecNumber>
    </recommendedName>
</protein>
<dbReference type="Pfam" id="PF00350">
    <property type="entry name" value="Dynamin_N"/>
    <property type="match status" value="1"/>
</dbReference>
<dbReference type="GO" id="GO:0016185">
    <property type="term" value="P:synaptic vesicle budding from presynaptic endocytic zone membrane"/>
    <property type="evidence" value="ECO:0007669"/>
    <property type="project" value="TreeGrafter"/>
</dbReference>
<accession>A0A915J3S6</accession>
<dbReference type="InterPro" id="IPR003130">
    <property type="entry name" value="GED"/>
</dbReference>
<evidence type="ECO:0000256" key="3">
    <source>
        <dbReference type="ARBA" id="ARBA00022701"/>
    </source>
</evidence>
<evidence type="ECO:0000256" key="1">
    <source>
        <dbReference type="ARBA" id="ARBA00011980"/>
    </source>
</evidence>
<dbReference type="GO" id="GO:0003924">
    <property type="term" value="F:GTPase activity"/>
    <property type="evidence" value="ECO:0007669"/>
    <property type="project" value="InterPro"/>
</dbReference>
<sequence>MSWTNRGMEQLIPVINRLHDAFTSLGLPVAFDLPQIAVVGSQSAGKSSVLEAFVGRDFLPRGSGIVTRRPLILQLIYDRQTEYAEFLHKRGQKYVDFDMVRQEIEVETDRVTGQNKGISSAPINLRIYSPHVLNLTLIDLPGLTKVPVGDQPADIENQIRDMILSYVSKPNCLVLAVTSANTDLATSDSLKLAKEVDPAGHRTIGVITKLDLMDQGTDAREILENRLLPLRRGYVGVVNRSQKDIEGRKDIKEAFSAEQRFFLAHPAYRHIADRMGTGYLQKTLNVQLTNHIKDSLPGLQDRLQRQMIQLDKDVAEYERFHMNDPSRKTKALLEVIQQFCSSTSKSIEGSSGKDISTTELCGGAKINRIFHERFPFEIVRMEIDEKELRKEIAYAIRNIHGIRVGLFTPDLAFETIVKKQIGRLKMPCFKCVDLVMSELINIVKTCSEKINRYPKLCDEILRIVSTFIREREIRCKDQISALIEFELAYMNTNHEDFVGFTNAESNAERSVQRQRTLANQVIRKGWLTLHTSLIKGGSRDNWFVLSSDSLSWYKNEEKISVESSSDPLLERQVETIRSLVDSYMKIVTKTIQDLVPKMNEFTNTDLLAQLYSTGNQGKTANFEHIWHPTTSKIWEMG</sequence>
<dbReference type="InterPro" id="IPR000375">
    <property type="entry name" value="Dynamin_stalk"/>
</dbReference>